<dbReference type="PIRSF" id="PIRSF006488">
    <property type="entry name" value="Exonuc_VII_S"/>
    <property type="match status" value="1"/>
</dbReference>
<evidence type="ECO:0000256" key="5">
    <source>
        <dbReference type="ARBA" id="ARBA00022839"/>
    </source>
</evidence>
<dbReference type="NCBIfam" id="TIGR01280">
    <property type="entry name" value="xseB"/>
    <property type="match status" value="1"/>
</dbReference>
<gene>
    <name evidence="6 7" type="primary">xseB</name>
    <name evidence="7" type="ORF">ACFO0S_14030</name>
</gene>
<keyword evidence="5 6" id="KW-0269">Exonuclease</keyword>
<sequence length="64" mass="7432">MNLTFEEAMKQLEEIVRRLEQGDVPLEESIDLYKKGMELSALCTTKLQDAEKQLVQFIDQDEEA</sequence>
<protein>
    <recommendedName>
        <fullName evidence="6">Exodeoxyribonuclease 7 small subunit</fullName>
        <ecNumber evidence="6">3.1.11.6</ecNumber>
    </recommendedName>
    <alternativeName>
        <fullName evidence="6">Exodeoxyribonuclease VII small subunit</fullName>
        <shortName evidence="6">Exonuclease VII small subunit</shortName>
    </alternativeName>
</protein>
<keyword evidence="2 6" id="KW-0963">Cytoplasm</keyword>
<dbReference type="GO" id="GO:0008855">
    <property type="term" value="F:exodeoxyribonuclease VII activity"/>
    <property type="evidence" value="ECO:0007669"/>
    <property type="project" value="UniProtKB-EC"/>
</dbReference>
<organism evidence="7 8">
    <name type="scientific">Chryseomicrobium palamuruense</name>
    <dbReference type="NCBI Taxonomy" id="682973"/>
    <lineage>
        <taxon>Bacteria</taxon>
        <taxon>Bacillati</taxon>
        <taxon>Bacillota</taxon>
        <taxon>Bacilli</taxon>
        <taxon>Bacillales</taxon>
        <taxon>Caryophanaceae</taxon>
        <taxon>Chryseomicrobium</taxon>
    </lineage>
</organism>
<keyword evidence="4 6" id="KW-0378">Hydrolase</keyword>
<dbReference type="RefSeq" id="WP_378142722.1">
    <property type="nucleotide sequence ID" value="NZ_JBHSEF010000026.1"/>
</dbReference>
<name>A0ABV8UZX2_9BACL</name>
<dbReference type="Gene3D" id="1.10.287.1040">
    <property type="entry name" value="Exonuclease VII, small subunit"/>
    <property type="match status" value="1"/>
</dbReference>
<dbReference type="EMBL" id="JBHSEF010000026">
    <property type="protein sequence ID" value="MFC4356176.1"/>
    <property type="molecule type" value="Genomic_DNA"/>
</dbReference>
<keyword evidence="8" id="KW-1185">Reference proteome</keyword>
<comment type="similarity">
    <text evidence="1 6">Belongs to the XseB family.</text>
</comment>
<evidence type="ECO:0000313" key="8">
    <source>
        <dbReference type="Proteomes" id="UP001595733"/>
    </source>
</evidence>
<evidence type="ECO:0000256" key="3">
    <source>
        <dbReference type="ARBA" id="ARBA00022722"/>
    </source>
</evidence>
<dbReference type="SUPFAM" id="SSF116842">
    <property type="entry name" value="XseB-like"/>
    <property type="match status" value="1"/>
</dbReference>
<evidence type="ECO:0000256" key="4">
    <source>
        <dbReference type="ARBA" id="ARBA00022801"/>
    </source>
</evidence>
<comment type="function">
    <text evidence="6">Bidirectionally degrades single-stranded DNA into large acid-insoluble oligonucleotides, which are then degraded further into small acid-soluble oligonucleotides.</text>
</comment>
<dbReference type="PANTHER" id="PTHR34137">
    <property type="entry name" value="EXODEOXYRIBONUCLEASE 7 SMALL SUBUNIT"/>
    <property type="match status" value="1"/>
</dbReference>
<evidence type="ECO:0000256" key="1">
    <source>
        <dbReference type="ARBA" id="ARBA00009998"/>
    </source>
</evidence>
<accession>A0ABV8UZX2</accession>
<evidence type="ECO:0000256" key="2">
    <source>
        <dbReference type="ARBA" id="ARBA00022490"/>
    </source>
</evidence>
<dbReference type="InterPro" id="IPR003761">
    <property type="entry name" value="Exonuc_VII_S"/>
</dbReference>
<reference evidence="8" key="1">
    <citation type="journal article" date="2019" name="Int. J. Syst. Evol. Microbiol.">
        <title>The Global Catalogue of Microorganisms (GCM) 10K type strain sequencing project: providing services to taxonomists for standard genome sequencing and annotation.</title>
        <authorList>
            <consortium name="The Broad Institute Genomics Platform"/>
            <consortium name="The Broad Institute Genome Sequencing Center for Infectious Disease"/>
            <person name="Wu L."/>
            <person name="Ma J."/>
        </authorList>
    </citation>
    <scope>NUCLEOTIDE SEQUENCE [LARGE SCALE GENOMIC DNA]</scope>
    <source>
        <strain evidence="8">CCUG 50353</strain>
    </source>
</reference>
<evidence type="ECO:0000313" key="7">
    <source>
        <dbReference type="EMBL" id="MFC4356176.1"/>
    </source>
</evidence>
<comment type="subcellular location">
    <subcellularLocation>
        <location evidence="6">Cytoplasm</location>
    </subcellularLocation>
</comment>
<comment type="caution">
    <text evidence="7">The sequence shown here is derived from an EMBL/GenBank/DDBJ whole genome shotgun (WGS) entry which is preliminary data.</text>
</comment>
<comment type="subunit">
    <text evidence="6">Heterooligomer composed of large and small subunits.</text>
</comment>
<dbReference type="InterPro" id="IPR037004">
    <property type="entry name" value="Exonuc_VII_ssu_sf"/>
</dbReference>
<keyword evidence="3 6" id="KW-0540">Nuclease</keyword>
<comment type="catalytic activity">
    <reaction evidence="6">
        <text>Exonucleolytic cleavage in either 5'- to 3'- or 3'- to 5'-direction to yield nucleoside 5'-phosphates.</text>
        <dbReference type="EC" id="3.1.11.6"/>
    </reaction>
</comment>
<dbReference type="NCBIfam" id="NF002139">
    <property type="entry name" value="PRK00977.1-3"/>
    <property type="match status" value="1"/>
</dbReference>
<evidence type="ECO:0000256" key="6">
    <source>
        <dbReference type="HAMAP-Rule" id="MF_00337"/>
    </source>
</evidence>
<dbReference type="Proteomes" id="UP001595733">
    <property type="component" value="Unassembled WGS sequence"/>
</dbReference>
<dbReference type="HAMAP" id="MF_00337">
    <property type="entry name" value="Exonuc_7_S"/>
    <property type="match status" value="1"/>
</dbReference>
<dbReference type="EC" id="3.1.11.6" evidence="6"/>
<dbReference type="PANTHER" id="PTHR34137:SF1">
    <property type="entry name" value="EXODEOXYRIBONUCLEASE 7 SMALL SUBUNIT"/>
    <property type="match status" value="1"/>
</dbReference>
<proteinExistence type="inferred from homology"/>
<dbReference type="Pfam" id="PF02609">
    <property type="entry name" value="Exonuc_VII_S"/>
    <property type="match status" value="1"/>
</dbReference>